<keyword evidence="1" id="KW-0677">Repeat</keyword>
<dbReference type="InterPro" id="IPR002885">
    <property type="entry name" value="PPR_rpt"/>
</dbReference>
<dbReference type="InterPro" id="IPR011990">
    <property type="entry name" value="TPR-like_helical_dom_sf"/>
</dbReference>
<dbReference type="PROSITE" id="PS51375">
    <property type="entry name" value="PPR"/>
    <property type="match status" value="1"/>
</dbReference>
<dbReference type="EMBL" id="LXQA010437197">
    <property type="protein sequence ID" value="MCI51781.1"/>
    <property type="molecule type" value="Genomic_DNA"/>
</dbReference>
<proteinExistence type="predicted"/>
<dbReference type="Gene3D" id="1.25.40.10">
    <property type="entry name" value="Tetratricopeptide repeat domain"/>
    <property type="match status" value="1"/>
</dbReference>
<feature type="repeat" description="PPR" evidence="2">
    <location>
        <begin position="9"/>
        <end position="39"/>
    </location>
</feature>
<name>A0A392SSE3_9FABA</name>
<evidence type="ECO:0000313" key="4">
    <source>
        <dbReference type="Proteomes" id="UP000265520"/>
    </source>
</evidence>
<feature type="non-terminal residue" evidence="3">
    <location>
        <position position="1"/>
    </location>
</feature>
<dbReference type="Pfam" id="PF12854">
    <property type="entry name" value="PPR_1"/>
    <property type="match status" value="1"/>
</dbReference>
<evidence type="ECO:0000313" key="3">
    <source>
        <dbReference type="EMBL" id="MCI51781.1"/>
    </source>
</evidence>
<evidence type="ECO:0000256" key="2">
    <source>
        <dbReference type="PROSITE-ProRule" id="PRU00708"/>
    </source>
</evidence>
<keyword evidence="4" id="KW-1185">Reference proteome</keyword>
<sequence>IEKRGCVPLVVTFNALINGLCKAHKLKEAVHLCSIMERRWDPDLQKKVEQMCEAGNF</sequence>
<comment type="caution">
    <text evidence="3">The sequence shown here is derived from an EMBL/GenBank/DDBJ whole genome shotgun (WGS) entry which is preliminary data.</text>
</comment>
<dbReference type="AlphaFoldDB" id="A0A392SSE3"/>
<evidence type="ECO:0000256" key="1">
    <source>
        <dbReference type="ARBA" id="ARBA00022737"/>
    </source>
</evidence>
<reference evidence="3 4" key="1">
    <citation type="journal article" date="2018" name="Front. Plant Sci.">
        <title>Red Clover (Trifolium pratense) and Zigzag Clover (T. medium) - A Picture of Genomic Similarities and Differences.</title>
        <authorList>
            <person name="Dluhosova J."/>
            <person name="Istvanek J."/>
            <person name="Nedelnik J."/>
            <person name="Repkova J."/>
        </authorList>
    </citation>
    <scope>NUCLEOTIDE SEQUENCE [LARGE SCALE GENOMIC DNA]</scope>
    <source>
        <strain evidence="4">cv. 10/8</strain>
        <tissue evidence="3">Leaf</tissue>
    </source>
</reference>
<dbReference type="NCBIfam" id="TIGR00756">
    <property type="entry name" value="PPR"/>
    <property type="match status" value="1"/>
</dbReference>
<protein>
    <submittedName>
        <fullName evidence="3">Pentatricopeptide repeat-containing protein</fullName>
    </submittedName>
</protein>
<accession>A0A392SSE3</accession>
<dbReference type="Proteomes" id="UP000265520">
    <property type="component" value="Unassembled WGS sequence"/>
</dbReference>
<organism evidence="3 4">
    <name type="scientific">Trifolium medium</name>
    <dbReference type="NCBI Taxonomy" id="97028"/>
    <lineage>
        <taxon>Eukaryota</taxon>
        <taxon>Viridiplantae</taxon>
        <taxon>Streptophyta</taxon>
        <taxon>Embryophyta</taxon>
        <taxon>Tracheophyta</taxon>
        <taxon>Spermatophyta</taxon>
        <taxon>Magnoliopsida</taxon>
        <taxon>eudicotyledons</taxon>
        <taxon>Gunneridae</taxon>
        <taxon>Pentapetalae</taxon>
        <taxon>rosids</taxon>
        <taxon>fabids</taxon>
        <taxon>Fabales</taxon>
        <taxon>Fabaceae</taxon>
        <taxon>Papilionoideae</taxon>
        <taxon>50 kb inversion clade</taxon>
        <taxon>NPAAA clade</taxon>
        <taxon>Hologalegina</taxon>
        <taxon>IRL clade</taxon>
        <taxon>Trifolieae</taxon>
        <taxon>Trifolium</taxon>
    </lineage>
</organism>